<comment type="caution">
    <text evidence="2">The sequence shown here is derived from an EMBL/GenBank/DDBJ whole genome shotgun (WGS) entry which is preliminary data.</text>
</comment>
<gene>
    <name evidence="2" type="ORF">CEP51_014992</name>
</gene>
<proteinExistence type="predicted"/>
<feature type="region of interest" description="Disordered" evidence="1">
    <location>
        <begin position="65"/>
        <end position="224"/>
    </location>
</feature>
<organism evidence="2 3">
    <name type="scientific">Fusarium floridanum</name>
    <dbReference type="NCBI Taxonomy" id="1325733"/>
    <lineage>
        <taxon>Eukaryota</taxon>
        <taxon>Fungi</taxon>
        <taxon>Dikarya</taxon>
        <taxon>Ascomycota</taxon>
        <taxon>Pezizomycotina</taxon>
        <taxon>Sordariomycetes</taxon>
        <taxon>Hypocreomycetidae</taxon>
        <taxon>Hypocreales</taxon>
        <taxon>Nectriaceae</taxon>
        <taxon>Fusarium</taxon>
        <taxon>Fusarium solani species complex</taxon>
    </lineage>
</organism>
<feature type="compositionally biased region" description="Polar residues" evidence="1">
    <location>
        <begin position="167"/>
        <end position="184"/>
    </location>
</feature>
<evidence type="ECO:0000256" key="1">
    <source>
        <dbReference type="SAM" id="MobiDB-lite"/>
    </source>
</evidence>
<dbReference type="Proteomes" id="UP000287972">
    <property type="component" value="Unassembled WGS sequence"/>
</dbReference>
<dbReference type="EMBL" id="NKCL01000749">
    <property type="protein sequence ID" value="RSL52816.1"/>
    <property type="molecule type" value="Genomic_DNA"/>
</dbReference>
<sequence>MSAPTEDLSDLSGLPSDVFRLMRSNPTTKRAVQAKFEETLQQFERENPGWDRSSLAIPLQHVTHRELTRTQSKQPQYLQNHQVSQRQDQPVQYTSPQPAQSLPQQTMDFNIRQSGPASLPHSPYPRQAMQASQDVNHGSPHLASSAPPQHGYPSRHSSSPACRLFGQTPQECFSPSPRQLTNPTYAEEAYPRPPSRNASQPPAQEPTHDSLSLQHERAQQEWAAATQGWRDAVVALADQQIRLNAADAHLKALGIKPDRDRVLDSQRP</sequence>
<evidence type="ECO:0000313" key="2">
    <source>
        <dbReference type="EMBL" id="RSL52816.1"/>
    </source>
</evidence>
<evidence type="ECO:0000313" key="3">
    <source>
        <dbReference type="Proteomes" id="UP000287972"/>
    </source>
</evidence>
<keyword evidence="3" id="KW-1185">Reference proteome</keyword>
<dbReference type="AlphaFoldDB" id="A0A428PIQ6"/>
<accession>A0A428PIQ6</accession>
<feature type="compositionally biased region" description="Polar residues" evidence="1">
    <location>
        <begin position="69"/>
        <end position="116"/>
    </location>
</feature>
<reference evidence="2 3" key="1">
    <citation type="submission" date="2017-06" db="EMBL/GenBank/DDBJ databases">
        <title>Comparative genomic analysis of Ambrosia Fusariam Clade fungi.</title>
        <authorList>
            <person name="Stajich J.E."/>
            <person name="Carrillo J."/>
            <person name="Kijimoto T."/>
            <person name="Eskalen A."/>
            <person name="O'Donnell K."/>
            <person name="Kasson M."/>
        </authorList>
    </citation>
    <scope>NUCLEOTIDE SEQUENCE [LARGE SCALE GENOMIC DNA]</scope>
    <source>
        <strain evidence="2 3">NRRL62606</strain>
    </source>
</reference>
<protein>
    <submittedName>
        <fullName evidence="2">Uncharacterized protein</fullName>
    </submittedName>
</protein>
<name>A0A428PIQ6_9HYPO</name>